<gene>
    <name evidence="1" type="ORF">QO002_003403</name>
</gene>
<evidence type="ECO:0000313" key="2">
    <source>
        <dbReference type="Proteomes" id="UP001230207"/>
    </source>
</evidence>
<name>A0ABU0BSN6_9HYPH</name>
<accession>A0ABU0BSN6</accession>
<dbReference type="EMBL" id="JAUSVF010000001">
    <property type="protein sequence ID" value="MDQ0321265.1"/>
    <property type="molecule type" value="Genomic_DNA"/>
</dbReference>
<dbReference type="RefSeq" id="WP_307231721.1">
    <property type="nucleotide sequence ID" value="NZ_JAUSVF010000001.1"/>
</dbReference>
<reference evidence="1 2" key="1">
    <citation type="submission" date="2023-07" db="EMBL/GenBank/DDBJ databases">
        <title>Genomic Encyclopedia of Type Strains, Phase IV (KMG-IV): sequencing the most valuable type-strain genomes for metagenomic binning, comparative biology and taxonomic classification.</title>
        <authorList>
            <person name="Goeker M."/>
        </authorList>
    </citation>
    <scope>NUCLEOTIDE SEQUENCE [LARGE SCALE GENOMIC DNA]</scope>
    <source>
        <strain evidence="1 2">DSM 1112</strain>
    </source>
</reference>
<dbReference type="Proteomes" id="UP001230207">
    <property type="component" value="Unassembled WGS sequence"/>
</dbReference>
<protein>
    <submittedName>
        <fullName evidence="1">Uncharacterized protein</fullName>
    </submittedName>
</protein>
<comment type="caution">
    <text evidence="1">The sequence shown here is derived from an EMBL/GenBank/DDBJ whole genome shotgun (WGS) entry which is preliminary data.</text>
</comment>
<evidence type="ECO:0000313" key="1">
    <source>
        <dbReference type="EMBL" id="MDQ0321265.1"/>
    </source>
</evidence>
<proteinExistence type="predicted"/>
<keyword evidence="2" id="KW-1185">Reference proteome</keyword>
<organism evidence="1 2">
    <name type="scientific">Pararhizobium capsulatum DSM 1112</name>
    <dbReference type="NCBI Taxonomy" id="1121113"/>
    <lineage>
        <taxon>Bacteria</taxon>
        <taxon>Pseudomonadati</taxon>
        <taxon>Pseudomonadota</taxon>
        <taxon>Alphaproteobacteria</taxon>
        <taxon>Hyphomicrobiales</taxon>
        <taxon>Rhizobiaceae</taxon>
        <taxon>Rhizobium/Agrobacterium group</taxon>
        <taxon>Pararhizobium</taxon>
    </lineage>
</organism>
<sequence length="82" mass="9254">MADGKAQRMEVALGFIRSQRENISPQNKAVGERSQKSQLYVDNNSHVFYVAKGRRMTFRRDKRHIAQPAPRAHCLGSQPGSS</sequence>